<dbReference type="AlphaFoldDB" id="A0A423K881"/>
<dbReference type="OrthoDB" id="7432757at2"/>
<dbReference type="PIRSF" id="PIRSF000137">
    <property type="entry name" value="Alcohol_oxidase"/>
    <property type="match status" value="1"/>
</dbReference>
<keyword evidence="2" id="KW-0274">FAD</keyword>
<protein>
    <recommendedName>
        <fullName evidence="3">Glucose-methanol-choline oxidoreductase N-terminal domain-containing protein</fullName>
    </recommendedName>
</protein>
<dbReference type="PANTHER" id="PTHR11552">
    <property type="entry name" value="GLUCOSE-METHANOL-CHOLINE GMC OXIDOREDUCTASE"/>
    <property type="match status" value="1"/>
</dbReference>
<dbReference type="Proteomes" id="UP000285349">
    <property type="component" value="Unassembled WGS sequence"/>
</dbReference>
<dbReference type="PROSITE" id="PS00624">
    <property type="entry name" value="GMC_OXRED_2"/>
    <property type="match status" value="1"/>
</dbReference>
<dbReference type="Gene3D" id="3.50.50.60">
    <property type="entry name" value="FAD/NAD(P)-binding domain"/>
    <property type="match status" value="1"/>
</dbReference>
<evidence type="ECO:0000313" key="4">
    <source>
        <dbReference type="EMBL" id="RON47937.1"/>
    </source>
</evidence>
<dbReference type="Gene3D" id="3.30.410.40">
    <property type="match status" value="1"/>
</dbReference>
<feature type="domain" description="Glucose-methanol-choline oxidoreductase N-terminal" evidence="3">
    <location>
        <begin position="233"/>
        <end position="247"/>
    </location>
</feature>
<dbReference type="SUPFAM" id="SSF51905">
    <property type="entry name" value="FAD/NAD(P)-binding domain"/>
    <property type="match status" value="1"/>
</dbReference>
<feature type="binding site" evidence="2">
    <location>
        <position position="202"/>
    </location>
    <ligand>
        <name>FAD</name>
        <dbReference type="ChEBI" id="CHEBI:57692"/>
    </ligand>
</feature>
<reference evidence="4 5" key="1">
    <citation type="submission" date="2016-10" db="EMBL/GenBank/DDBJ databases">
        <title>Comparative genome analysis of multiple Pseudomonas spp. focuses on biocontrol and plant growth promoting traits.</title>
        <authorList>
            <person name="Tao X.-Y."/>
            <person name="Taylor C.G."/>
        </authorList>
    </citation>
    <scope>NUCLEOTIDE SEQUENCE [LARGE SCALE GENOMIC DNA]</scope>
    <source>
        <strain evidence="4 5">37A10</strain>
    </source>
</reference>
<proteinExistence type="inferred from homology"/>
<dbReference type="Pfam" id="PF05199">
    <property type="entry name" value="GMC_oxred_C"/>
    <property type="match status" value="1"/>
</dbReference>
<name>A0A423K881_9PSED</name>
<accession>A0A423K881</accession>
<dbReference type="RefSeq" id="WP_123509449.1">
    <property type="nucleotide sequence ID" value="NZ_MOBQ01000012.1"/>
</dbReference>
<evidence type="ECO:0000313" key="5">
    <source>
        <dbReference type="Proteomes" id="UP000285349"/>
    </source>
</evidence>
<organism evidence="4 5">
    <name type="scientific">Pseudomonas frederiksbergensis</name>
    <dbReference type="NCBI Taxonomy" id="104087"/>
    <lineage>
        <taxon>Bacteria</taxon>
        <taxon>Pseudomonadati</taxon>
        <taxon>Pseudomonadota</taxon>
        <taxon>Gammaproteobacteria</taxon>
        <taxon>Pseudomonadales</taxon>
        <taxon>Pseudomonadaceae</taxon>
        <taxon>Pseudomonas</taxon>
    </lineage>
</organism>
<sequence>MIFDYIVIGGGSAGSVIARRLADADIGSVLLIEAGPADEGVPAMMDISRLFELDSSTDWGFLAEPTKNSGRHLTYSRARMLGGCGNHNDCAYLVPPLADFDSWHDLGAEGWSGKDVMPYFERQKERITIEQRPERHPVSRAFIEAGVELGLSKVDFREGVEPGIGMLTLNANGRLRSSSSVAYLHPLTSLPANLQILTDTLVTRIEFTGSVASACLTDKGRITARREIIVCAGSIQSPQLLLTSGIGDAAELRDLGIDVIHDSPGVGKHLVDHYSVPVIFETTEPVSEWDVTPYEAIAMLQTIPGAQSAQSQVQLGLTAGWVNGRFGDDYQASAPKPRTIIALEPNVAISRSHGTVKITSADIRVAPTIELNYLSDAEHYDEDVLFESVKFCRRLGQTQGFKDIISRELSPGPDVVHERDLREFIRNNCQTYYHASGTCRAGSADDPNAVLTPDLKVKGVCGLRVCDASMFPAMVSVNINATVMMVGEKAADLIISDARQFASTASGN</sequence>
<gene>
    <name evidence="4" type="ORF">BK666_09660</name>
</gene>
<comment type="cofactor">
    <cofactor evidence="2">
        <name>FAD</name>
        <dbReference type="ChEBI" id="CHEBI:57692"/>
    </cofactor>
</comment>
<dbReference type="GO" id="GO:0050660">
    <property type="term" value="F:flavin adenine dinucleotide binding"/>
    <property type="evidence" value="ECO:0007669"/>
    <property type="project" value="InterPro"/>
</dbReference>
<dbReference type="SUPFAM" id="SSF54373">
    <property type="entry name" value="FAD-linked reductases, C-terminal domain"/>
    <property type="match status" value="1"/>
</dbReference>
<evidence type="ECO:0000256" key="2">
    <source>
        <dbReference type="PIRSR" id="PIRSR000137-2"/>
    </source>
</evidence>
<comment type="similarity">
    <text evidence="1">Belongs to the GMC oxidoreductase family.</text>
</comment>
<dbReference type="InterPro" id="IPR000172">
    <property type="entry name" value="GMC_OxRdtase_N"/>
</dbReference>
<dbReference type="InterPro" id="IPR007867">
    <property type="entry name" value="GMC_OxRtase_C"/>
</dbReference>
<dbReference type="PANTHER" id="PTHR11552:SF152">
    <property type="entry name" value="OXIDASE (CODA), PUTATIVE (AFU_ORTHOLOGUE AFUA_8G04090)-RELATED"/>
    <property type="match status" value="1"/>
</dbReference>
<dbReference type="GO" id="GO:0016614">
    <property type="term" value="F:oxidoreductase activity, acting on CH-OH group of donors"/>
    <property type="evidence" value="ECO:0007669"/>
    <property type="project" value="InterPro"/>
</dbReference>
<feature type="binding site" evidence="2">
    <location>
        <position position="432"/>
    </location>
    <ligand>
        <name>substrate</name>
    </ligand>
</feature>
<dbReference type="InterPro" id="IPR036188">
    <property type="entry name" value="FAD/NAD-bd_sf"/>
</dbReference>
<evidence type="ECO:0000256" key="1">
    <source>
        <dbReference type="ARBA" id="ARBA00010790"/>
    </source>
</evidence>
<dbReference type="InterPro" id="IPR012132">
    <property type="entry name" value="GMC_OxRdtase"/>
</dbReference>
<dbReference type="Pfam" id="PF00732">
    <property type="entry name" value="GMC_oxred_N"/>
    <property type="match status" value="1"/>
</dbReference>
<dbReference type="EMBL" id="MOBQ01000012">
    <property type="protein sequence ID" value="RON47937.1"/>
    <property type="molecule type" value="Genomic_DNA"/>
</dbReference>
<comment type="caution">
    <text evidence="4">The sequence shown here is derived from an EMBL/GenBank/DDBJ whole genome shotgun (WGS) entry which is preliminary data.</text>
</comment>
<keyword evidence="2" id="KW-0285">Flavoprotein</keyword>
<evidence type="ECO:0000259" key="3">
    <source>
        <dbReference type="PROSITE" id="PS00624"/>
    </source>
</evidence>